<proteinExistence type="predicted"/>
<reference evidence="1 2" key="1">
    <citation type="journal article" date="2017" name="Curr. Biol.">
        <title>The Evolution of Venom by Co-option of Single-Copy Genes.</title>
        <authorList>
            <person name="Martinson E.O."/>
            <person name="Mrinalini"/>
            <person name="Kelkar Y.D."/>
            <person name="Chang C.H."/>
            <person name="Werren J.H."/>
        </authorList>
    </citation>
    <scope>NUCLEOTIDE SEQUENCE [LARGE SCALE GENOMIC DNA]</scope>
    <source>
        <strain evidence="1 2">Alberta</strain>
        <tissue evidence="1">Whole body</tissue>
    </source>
</reference>
<sequence length="85" mass="9882">MNIDQINQESQFECGKNPIKVSDTYSEKKDCKGTIDYEEIVNYEETVDFEETIFNNANINNNFEPNKGKNLLDKNELLNTDKPLM</sequence>
<accession>A0A232EHP2</accession>
<evidence type="ECO:0000313" key="2">
    <source>
        <dbReference type="Proteomes" id="UP000215335"/>
    </source>
</evidence>
<name>A0A232EHP2_9HYME</name>
<evidence type="ECO:0000313" key="1">
    <source>
        <dbReference type="EMBL" id="OXU17887.1"/>
    </source>
</evidence>
<protein>
    <submittedName>
        <fullName evidence="1">Uncharacterized protein</fullName>
    </submittedName>
</protein>
<dbReference type="EMBL" id="NNAY01004447">
    <property type="protein sequence ID" value="OXU17887.1"/>
    <property type="molecule type" value="Genomic_DNA"/>
</dbReference>
<dbReference type="Proteomes" id="UP000215335">
    <property type="component" value="Unassembled WGS sequence"/>
</dbReference>
<gene>
    <name evidence="1" type="ORF">TSAR_005516</name>
</gene>
<organism evidence="1 2">
    <name type="scientific">Trichomalopsis sarcophagae</name>
    <dbReference type="NCBI Taxonomy" id="543379"/>
    <lineage>
        <taxon>Eukaryota</taxon>
        <taxon>Metazoa</taxon>
        <taxon>Ecdysozoa</taxon>
        <taxon>Arthropoda</taxon>
        <taxon>Hexapoda</taxon>
        <taxon>Insecta</taxon>
        <taxon>Pterygota</taxon>
        <taxon>Neoptera</taxon>
        <taxon>Endopterygota</taxon>
        <taxon>Hymenoptera</taxon>
        <taxon>Apocrita</taxon>
        <taxon>Proctotrupomorpha</taxon>
        <taxon>Chalcidoidea</taxon>
        <taxon>Pteromalidae</taxon>
        <taxon>Pteromalinae</taxon>
        <taxon>Trichomalopsis</taxon>
    </lineage>
</organism>
<comment type="caution">
    <text evidence="1">The sequence shown here is derived from an EMBL/GenBank/DDBJ whole genome shotgun (WGS) entry which is preliminary data.</text>
</comment>
<dbReference type="AlphaFoldDB" id="A0A232EHP2"/>
<keyword evidence="2" id="KW-1185">Reference proteome</keyword>